<evidence type="ECO:0000313" key="12">
    <source>
        <dbReference type="Proteomes" id="UP000653565"/>
    </source>
</evidence>
<organism evidence="11 12">
    <name type="scientific">Aspergillus fumigatiaffinis</name>
    <dbReference type="NCBI Taxonomy" id="340414"/>
    <lineage>
        <taxon>Eukaryota</taxon>
        <taxon>Fungi</taxon>
        <taxon>Dikarya</taxon>
        <taxon>Ascomycota</taxon>
        <taxon>Pezizomycotina</taxon>
        <taxon>Eurotiomycetes</taxon>
        <taxon>Eurotiomycetidae</taxon>
        <taxon>Eurotiales</taxon>
        <taxon>Aspergillaceae</taxon>
        <taxon>Aspergillus</taxon>
        <taxon>Aspergillus subgen. Fumigati</taxon>
    </lineage>
</organism>
<feature type="binding site" evidence="9">
    <location>
        <position position="146"/>
    </location>
    <ligand>
        <name>Zn(2+)</name>
        <dbReference type="ChEBI" id="CHEBI:29105"/>
    </ligand>
</feature>
<evidence type="ECO:0000256" key="3">
    <source>
        <dbReference type="ARBA" id="ARBA00014723"/>
    </source>
</evidence>
<dbReference type="SMART" id="SM01388">
    <property type="entry name" value="Mob1_phocein"/>
    <property type="match status" value="1"/>
</dbReference>
<evidence type="ECO:0000256" key="6">
    <source>
        <dbReference type="ARBA" id="ARBA00023065"/>
    </source>
</evidence>
<keyword evidence="5" id="KW-0375">Hydrogen ion transport</keyword>
<dbReference type="Gene3D" id="1.10.520.20">
    <property type="entry name" value="N-terminal domain of the delta subunit of the F1F0-ATP synthase"/>
    <property type="match status" value="1"/>
</dbReference>
<dbReference type="InterPro" id="IPR026015">
    <property type="entry name" value="ATP_synth_OSCP/delta_N_sf"/>
</dbReference>
<dbReference type="InterPro" id="IPR020781">
    <property type="entry name" value="ATPase_OSCP/d_CS"/>
</dbReference>
<name>A0A8H4GJ62_9EURO</name>
<evidence type="ECO:0000256" key="1">
    <source>
        <dbReference type="ARBA" id="ARBA00004370"/>
    </source>
</evidence>
<evidence type="ECO:0000256" key="9">
    <source>
        <dbReference type="PIRSR" id="PIRSR605301-1"/>
    </source>
</evidence>
<comment type="similarity">
    <text evidence="2">Belongs to the ATPase delta chain family.</text>
</comment>
<keyword evidence="12" id="KW-1185">Reference proteome</keyword>
<dbReference type="EMBL" id="JAAAPX010000120">
    <property type="protein sequence ID" value="KAF4230153.1"/>
    <property type="molecule type" value="Genomic_DNA"/>
</dbReference>
<evidence type="ECO:0000256" key="5">
    <source>
        <dbReference type="ARBA" id="ARBA00022781"/>
    </source>
</evidence>
<evidence type="ECO:0000256" key="8">
    <source>
        <dbReference type="ARBA" id="ARBA00023310"/>
    </source>
</evidence>
<keyword evidence="9" id="KW-0479">Metal-binding</keyword>
<keyword evidence="8" id="KW-0066">ATP synthesis</keyword>
<feature type="compositionally biased region" description="Low complexity" evidence="10">
    <location>
        <begin position="9"/>
        <end position="21"/>
    </location>
</feature>
<dbReference type="PROSITE" id="PS00389">
    <property type="entry name" value="ATPASE_DELTA"/>
    <property type="match status" value="1"/>
</dbReference>
<protein>
    <recommendedName>
        <fullName evidence="3">ATP synthase subunit 5, mitochondrial</fullName>
    </recommendedName>
</protein>
<dbReference type="GO" id="GO:0016020">
    <property type="term" value="C:membrane"/>
    <property type="evidence" value="ECO:0007669"/>
    <property type="project" value="UniProtKB-SubCell"/>
</dbReference>
<dbReference type="SUPFAM" id="SSF47928">
    <property type="entry name" value="N-terminal domain of the delta subunit of the F1F0-ATP synthase"/>
    <property type="match status" value="1"/>
</dbReference>
<feature type="region of interest" description="Disordered" evidence="10">
    <location>
        <begin position="1"/>
        <end position="30"/>
    </location>
</feature>
<dbReference type="PANTHER" id="PTHR22599">
    <property type="entry name" value="MPS ONE BINDER KINASE ACTIVATOR-LIKE MOB"/>
    <property type="match status" value="1"/>
</dbReference>
<dbReference type="AlphaFoldDB" id="A0A8H4GJ62"/>
<evidence type="ECO:0000313" key="11">
    <source>
        <dbReference type="EMBL" id="KAF4230153.1"/>
    </source>
</evidence>
<dbReference type="Pfam" id="PF00213">
    <property type="entry name" value="OSCP"/>
    <property type="match status" value="1"/>
</dbReference>
<accession>A0A8H4GJ62</accession>
<dbReference type="InterPro" id="IPR005301">
    <property type="entry name" value="MOB_kinase_act_fam"/>
</dbReference>
<dbReference type="SUPFAM" id="SSF101152">
    <property type="entry name" value="Mob1/phocein"/>
    <property type="match status" value="1"/>
</dbReference>
<feature type="region of interest" description="Disordered" evidence="10">
    <location>
        <begin position="69"/>
        <end position="92"/>
    </location>
</feature>
<dbReference type="Proteomes" id="UP000653565">
    <property type="component" value="Unassembled WGS sequence"/>
</dbReference>
<dbReference type="Pfam" id="PF03637">
    <property type="entry name" value="Mob1_phocein"/>
    <property type="match status" value="1"/>
</dbReference>
<dbReference type="OrthoDB" id="1262810at2759"/>
<dbReference type="HAMAP" id="MF_01416">
    <property type="entry name" value="ATP_synth_delta_bact"/>
    <property type="match status" value="1"/>
</dbReference>
<dbReference type="GO" id="GO:0046933">
    <property type="term" value="F:proton-transporting ATP synthase activity, rotational mechanism"/>
    <property type="evidence" value="ECO:0007669"/>
    <property type="project" value="InterPro"/>
</dbReference>
<dbReference type="InterPro" id="IPR000711">
    <property type="entry name" value="ATPase_OSCP/dsu"/>
</dbReference>
<keyword evidence="6" id="KW-0406">Ion transport</keyword>
<feature type="binding site" evidence="9">
    <location>
        <position position="151"/>
    </location>
    <ligand>
        <name>Zn(2+)</name>
        <dbReference type="ChEBI" id="CHEBI:29105"/>
    </ligand>
</feature>
<keyword evidence="7" id="KW-0472">Membrane</keyword>
<keyword evidence="4" id="KW-0813">Transport</keyword>
<dbReference type="InterPro" id="IPR036703">
    <property type="entry name" value="MOB_kinase_act_sf"/>
</dbReference>
<gene>
    <name evidence="11" type="ORF">CNMCM6805_000974</name>
</gene>
<comment type="caution">
    <text evidence="11">The sequence shown here is derived from an EMBL/GenBank/DDBJ whole genome shotgun (WGS) entry which is preliminary data.</text>
</comment>
<dbReference type="Gene3D" id="1.20.140.30">
    <property type="entry name" value="MOB kinase activator"/>
    <property type="match status" value="1"/>
</dbReference>
<comment type="subcellular location">
    <subcellularLocation>
        <location evidence="1">Membrane</location>
    </subcellularLocation>
</comment>
<evidence type="ECO:0000256" key="2">
    <source>
        <dbReference type="ARBA" id="ARBA00007046"/>
    </source>
</evidence>
<dbReference type="PRINTS" id="PR00125">
    <property type="entry name" value="ATPASEDELTA"/>
</dbReference>
<evidence type="ECO:0000256" key="7">
    <source>
        <dbReference type="ARBA" id="ARBA00023136"/>
    </source>
</evidence>
<reference evidence="11" key="1">
    <citation type="journal article" date="2020" name="bioRxiv">
        <title>Genomic and phenotypic heterogeneity of clinical isolates of the human pathogens Aspergillus fumigatus, Aspergillus lentulus and Aspergillus fumigatiaffinis.</title>
        <authorList>
            <person name="dos Santos R.A.C."/>
            <person name="Steenwyk J.L."/>
            <person name="Rivero-Menendez O."/>
            <person name="Mead M.E."/>
            <person name="Silva L.P."/>
            <person name="Bastos R.W."/>
            <person name="Alastruey-Izquierdo A."/>
            <person name="Goldman G.H."/>
            <person name="Rokas A."/>
        </authorList>
    </citation>
    <scope>NUCLEOTIDE SEQUENCE</scope>
    <source>
        <strain evidence="11">CNM-CM6805</strain>
    </source>
</reference>
<keyword evidence="9" id="KW-0862">Zinc</keyword>
<evidence type="ECO:0000256" key="4">
    <source>
        <dbReference type="ARBA" id="ARBA00022448"/>
    </source>
</evidence>
<evidence type="ECO:0000256" key="10">
    <source>
        <dbReference type="SAM" id="MobiDB-lite"/>
    </source>
</evidence>
<dbReference type="NCBIfam" id="TIGR01145">
    <property type="entry name" value="ATP_synt_delta"/>
    <property type="match status" value="1"/>
</dbReference>
<proteinExistence type="inferred from homology"/>
<sequence length="522" mass="57292">MFVPFRPFTPSASTSSSSTSPSAPPSHQLSALTPSISCSTIHTFRGPLSEPPSYLSPAVRALKQNLCGLTPPSNARTRAPFKPRSAAKGTSSYQLRQFAEATLGSGSLRKAVKLPEGEDLNEWLAVNVVDFYNQINLLYGAITEFCSPQSCPEMKATDEFEYLWQDSENFKRPTKMSAPEYIEHLMSWVQSNIDNEQMFPSRLGVPFPKAFSSLIRQIFKRLYRVRDGLHYENPKILGVCGISRDRSREKLDVASTSRETLRQQTNGHCTPLNDVPTSYILPLSLPPRSSHITATMNTARVARLGLRATQQFSVPRTAALNGLRTYATPAQNVKPPVALFGVDGTYATALYTASAKSSALDQTSKALSSLAQTFKADRKLTNIISAPTLTASDKQQIIQELQKIAGNDKGDIIKNFLQTLAENNRLGLLEGICEKFESLMGAHRGEMEVTITSAQELDNKTINRLEKAASKHELSQGKKLKIVTKVNPDIVGGLVLEMGDRTIDLSVSSKIAKLNKALTDVL</sequence>
<reference evidence="11" key="2">
    <citation type="submission" date="2020-04" db="EMBL/GenBank/DDBJ databases">
        <authorList>
            <person name="Santos R.A.C."/>
            <person name="Steenwyk J.L."/>
            <person name="Rivero-Menendez O."/>
            <person name="Mead M.E."/>
            <person name="Silva L.P."/>
            <person name="Bastos R.W."/>
            <person name="Alastruey-Izquierdo A."/>
            <person name="Goldman G.H."/>
            <person name="Rokas A."/>
        </authorList>
    </citation>
    <scope>NUCLEOTIDE SEQUENCE</scope>
    <source>
        <strain evidence="11">CNM-CM6805</strain>
    </source>
</reference>